<evidence type="ECO:0000259" key="5">
    <source>
        <dbReference type="Pfam" id="PF01555"/>
    </source>
</evidence>
<evidence type="ECO:0000256" key="1">
    <source>
        <dbReference type="ARBA" id="ARBA00022603"/>
    </source>
</evidence>
<accession>A0ABP8JAS5</accession>
<keyword evidence="2" id="KW-0808">Transferase</keyword>
<dbReference type="PRINTS" id="PR00506">
    <property type="entry name" value="D21N6MTFRASE"/>
</dbReference>
<dbReference type="RefSeq" id="WP_345030636.1">
    <property type="nucleotide sequence ID" value="NZ_BAABGL010000004.1"/>
</dbReference>
<feature type="region of interest" description="Disordered" evidence="4">
    <location>
        <begin position="427"/>
        <end position="451"/>
    </location>
</feature>
<protein>
    <recommendedName>
        <fullName evidence="5">DNA methylase N-4/N-6 domain-containing protein</fullName>
    </recommendedName>
</protein>
<evidence type="ECO:0000313" key="7">
    <source>
        <dbReference type="Proteomes" id="UP001500642"/>
    </source>
</evidence>
<feature type="compositionally biased region" description="Basic and acidic residues" evidence="4">
    <location>
        <begin position="442"/>
        <end position="451"/>
    </location>
</feature>
<dbReference type="InterPro" id="IPR002941">
    <property type="entry name" value="DNA_methylase_N4/N6"/>
</dbReference>
<feature type="domain" description="DNA methylase N-4/N-6" evidence="5">
    <location>
        <begin position="66"/>
        <end position="343"/>
    </location>
</feature>
<dbReference type="SUPFAM" id="SSF53335">
    <property type="entry name" value="S-adenosyl-L-methionine-dependent methyltransferases"/>
    <property type="match status" value="1"/>
</dbReference>
<evidence type="ECO:0000256" key="3">
    <source>
        <dbReference type="ARBA" id="ARBA00022691"/>
    </source>
</evidence>
<proteinExistence type="predicted"/>
<feature type="region of interest" description="Disordered" evidence="4">
    <location>
        <begin position="383"/>
        <end position="414"/>
    </location>
</feature>
<keyword evidence="3" id="KW-0949">S-adenosyl-L-methionine</keyword>
<dbReference type="Gene3D" id="3.40.50.150">
    <property type="entry name" value="Vaccinia Virus protein VP39"/>
    <property type="match status" value="1"/>
</dbReference>
<dbReference type="Pfam" id="PF01555">
    <property type="entry name" value="N6_N4_Mtase"/>
    <property type="match status" value="1"/>
</dbReference>
<reference evidence="7" key="1">
    <citation type="journal article" date="2019" name="Int. J. Syst. Evol. Microbiol.">
        <title>The Global Catalogue of Microorganisms (GCM) 10K type strain sequencing project: providing services to taxonomists for standard genome sequencing and annotation.</title>
        <authorList>
            <consortium name="The Broad Institute Genomics Platform"/>
            <consortium name="The Broad Institute Genome Sequencing Center for Infectious Disease"/>
            <person name="Wu L."/>
            <person name="Ma J."/>
        </authorList>
    </citation>
    <scope>NUCLEOTIDE SEQUENCE [LARGE SCALE GENOMIC DNA]</scope>
    <source>
        <strain evidence="7">JCM 17808</strain>
    </source>
</reference>
<name>A0ABP8JAS5_9MICO</name>
<dbReference type="EMBL" id="BAABGL010000004">
    <property type="protein sequence ID" value="GAA4387594.1"/>
    <property type="molecule type" value="Genomic_DNA"/>
</dbReference>
<evidence type="ECO:0000256" key="4">
    <source>
        <dbReference type="SAM" id="MobiDB-lite"/>
    </source>
</evidence>
<dbReference type="InterPro" id="IPR002295">
    <property type="entry name" value="N4/N6-MTase_EcoPI_Mod-like"/>
</dbReference>
<keyword evidence="7" id="KW-1185">Reference proteome</keyword>
<comment type="caution">
    <text evidence="6">The sequence shown here is derived from an EMBL/GenBank/DDBJ whole genome shotgun (WGS) entry which is preliminary data.</text>
</comment>
<feature type="compositionally biased region" description="Low complexity" evidence="4">
    <location>
        <begin position="383"/>
        <end position="399"/>
    </location>
</feature>
<evidence type="ECO:0000256" key="2">
    <source>
        <dbReference type="ARBA" id="ARBA00022679"/>
    </source>
</evidence>
<sequence>MESPLTLDWPGKAAAAALAAEDPSGPDGTGPLLPDGPLLPLDRHLAIEGENLAALRILRRSHAAQVKVVCIDPPYNTGNALPYRDTFGAAGHRGWLSLMLPRLLLTRALLRADGVVFVSIDDRENAHLQLLGHEVFGEENYLGSFIQQRAKGGGNARSFVRGHDFVLVWAKDARAVGPFLTEKRPPARYETIDGTRYLVDDDWLRVSFGKYTRGAERRLMYEDIAAVRGEAKKAEVDAGLAAGTLRLRAWGEPDEQGVRKHAVLRLTPADRASSKMYSIIKALNEGGRADLEALGLGGLFGYPKPLELIRTLVRSQTMFDREAIVLDFFAGSGTTGQAVLELNAADGGSRRFVLVQQPEALRPVAGARTGAEAGAAGARSVAGAAAGTGPGREPAAGAGDAAGPGGKPAEPLTTISALMRERLRRAGAALREQSPDLDVDFLDIRLPDPPD</sequence>
<keyword evidence="1" id="KW-0489">Methyltransferase</keyword>
<dbReference type="Proteomes" id="UP001500642">
    <property type="component" value="Unassembled WGS sequence"/>
</dbReference>
<organism evidence="6 7">
    <name type="scientific">Brevibacterium pityocampae</name>
    <dbReference type="NCBI Taxonomy" id="506594"/>
    <lineage>
        <taxon>Bacteria</taxon>
        <taxon>Bacillati</taxon>
        <taxon>Actinomycetota</taxon>
        <taxon>Actinomycetes</taxon>
        <taxon>Micrococcales</taxon>
        <taxon>Brevibacteriaceae</taxon>
        <taxon>Brevibacterium</taxon>
    </lineage>
</organism>
<evidence type="ECO:0000313" key="6">
    <source>
        <dbReference type="EMBL" id="GAA4387594.1"/>
    </source>
</evidence>
<gene>
    <name evidence="6" type="ORF">GCM10023167_11680</name>
</gene>
<dbReference type="InterPro" id="IPR029063">
    <property type="entry name" value="SAM-dependent_MTases_sf"/>
</dbReference>